<dbReference type="GO" id="GO:0016787">
    <property type="term" value="F:hydrolase activity"/>
    <property type="evidence" value="ECO:0007669"/>
    <property type="project" value="UniProtKB-KW"/>
</dbReference>
<dbReference type="InterPro" id="IPR033411">
    <property type="entry name" value="Ribonuclease_PIN"/>
</dbReference>
<evidence type="ECO:0000256" key="7">
    <source>
        <dbReference type="ARBA" id="ARBA00023242"/>
    </source>
</evidence>
<feature type="binding site" evidence="9">
    <location>
        <position position="370"/>
    </location>
    <ligand>
        <name>Zn(2+)</name>
        <dbReference type="ChEBI" id="CHEBI:29105"/>
    </ligand>
</feature>
<keyword evidence="6 8" id="KW-0862">Zinc</keyword>
<evidence type="ECO:0000256" key="9">
    <source>
        <dbReference type="PIRSR" id="PIRSR037125-1"/>
    </source>
</evidence>
<dbReference type="InterPro" id="IPR036283">
    <property type="entry name" value="NOB1_Zf-like_sf"/>
</dbReference>
<keyword evidence="14" id="KW-1185">Reference proteome</keyword>
<dbReference type="InterPro" id="IPR014881">
    <property type="entry name" value="NOB1_Zn-bd"/>
</dbReference>
<evidence type="ECO:0000256" key="6">
    <source>
        <dbReference type="ARBA" id="ARBA00022833"/>
    </source>
</evidence>
<dbReference type="GO" id="GO:0030688">
    <property type="term" value="C:preribosome, small subunit precursor"/>
    <property type="evidence" value="ECO:0007669"/>
    <property type="project" value="TreeGrafter"/>
</dbReference>
<feature type="compositionally biased region" description="Basic residues" evidence="10">
    <location>
        <begin position="204"/>
        <end position="216"/>
    </location>
</feature>
<name>A0A078B4R1_STYLE</name>
<feature type="compositionally biased region" description="Basic and acidic residues" evidence="10">
    <location>
        <begin position="158"/>
        <end position="173"/>
    </location>
</feature>
<feature type="compositionally biased region" description="Acidic residues" evidence="10">
    <location>
        <begin position="174"/>
        <end position="184"/>
    </location>
</feature>
<sequence length="527" mass="60713">MDQSHQQQEEPSQINTDQPKQRIAIVIDSNVLIKQIRLRDLLNHSDSRGALGEVNPEQMQNDEDFNAKYEVHTLIDVIKEIRDEQTRNYMTNLPYELKVHGEEYIDKNNLLFVSNFAKDTGDYKSLSKTDMKVIALGVQLAKEQGEYEKLKKEPKPLKEFRPRKFNNDYKRIEEQDEFSDESDEEKQKPKTDAFDDGFVEVKQGRHGNRKNHLKPKTKQEKQEEEQSKNEEIAEESAQQDKVDSQTEAKQDEQIQEETQPIQELKSMEDQNKDQNIVKEEQDDNDVPSDIDDEVEGGEWITPENIHKHILGGETVPIKRNEDEQGPLLVQMITSDYAMQNVIIQIGFKLLSLDGRKITRVKRFKLLCRACQKLNLNVEKQFCDYCGSHTLIKVSVYIKEDGTITYFKNPKRRVILKGTIYSIPKPVGGRNSSDLVLREDELMTGEKKMMMKKIEKEQRKLAQSVSDTIQGNYWQGGEGYGASVSNLLYENGAKGGRTHSKIAGMTDEILIGYGKKNPNRVKKRTGNK</sequence>
<evidence type="ECO:0000256" key="4">
    <source>
        <dbReference type="ARBA" id="ARBA00022723"/>
    </source>
</evidence>
<evidence type="ECO:0000256" key="10">
    <source>
        <dbReference type="SAM" id="MobiDB-lite"/>
    </source>
</evidence>
<keyword evidence="7 8" id="KW-0539">Nucleus</keyword>
<dbReference type="SUPFAM" id="SSF144206">
    <property type="entry name" value="NOB1 zinc finger-like"/>
    <property type="match status" value="1"/>
</dbReference>
<dbReference type="PANTHER" id="PTHR12814:SF2">
    <property type="entry name" value="RNA-BINDING PROTEIN NOB1"/>
    <property type="match status" value="1"/>
</dbReference>
<feature type="domain" description="Ribonuclease PIN" evidence="12">
    <location>
        <begin position="67"/>
        <end position="140"/>
    </location>
</feature>
<dbReference type="PANTHER" id="PTHR12814">
    <property type="entry name" value="RNA-BINDING PROTEIN NOB1"/>
    <property type="match status" value="1"/>
</dbReference>
<dbReference type="FunCoup" id="A0A078B4R1">
    <property type="interactions" value="526"/>
</dbReference>
<dbReference type="PIRSF" id="PIRSF037125">
    <property type="entry name" value="D-site_20S_pre-rRNA_nuclease"/>
    <property type="match status" value="1"/>
</dbReference>
<evidence type="ECO:0000259" key="12">
    <source>
        <dbReference type="Pfam" id="PF17146"/>
    </source>
</evidence>
<dbReference type="AlphaFoldDB" id="A0A078B4R1"/>
<feature type="domain" description="Nin one binding (NOB1) Zn-ribbon-like" evidence="11">
    <location>
        <begin position="357"/>
        <end position="428"/>
    </location>
</feature>
<keyword evidence="5" id="KW-0378">Hydrolase</keyword>
<feature type="binding site" evidence="9">
    <location>
        <position position="367"/>
    </location>
    <ligand>
        <name>Zn(2+)</name>
        <dbReference type="ChEBI" id="CHEBI:29105"/>
    </ligand>
</feature>
<evidence type="ECO:0000256" key="1">
    <source>
        <dbReference type="ARBA" id="ARBA00004123"/>
    </source>
</evidence>
<evidence type="ECO:0000313" key="13">
    <source>
        <dbReference type="EMBL" id="CDW89520.1"/>
    </source>
</evidence>
<dbReference type="Pfam" id="PF17146">
    <property type="entry name" value="PIN_6"/>
    <property type="match status" value="1"/>
</dbReference>
<dbReference type="Pfam" id="PF08772">
    <property type="entry name" value="Zn_ribbon_NOB1"/>
    <property type="match status" value="1"/>
</dbReference>
<evidence type="ECO:0000313" key="14">
    <source>
        <dbReference type="Proteomes" id="UP000039865"/>
    </source>
</evidence>
<feature type="compositionally biased region" description="Basic and acidic residues" evidence="10">
    <location>
        <begin position="217"/>
        <end position="231"/>
    </location>
</feature>
<dbReference type="CDD" id="cd09876">
    <property type="entry name" value="PIN_Nob1-like"/>
    <property type="match status" value="1"/>
</dbReference>
<gene>
    <name evidence="13" type="primary">Contig5256.g5633</name>
    <name evidence="13" type="ORF">STYLEM_18653</name>
</gene>
<dbReference type="EMBL" id="CCKQ01017619">
    <property type="protein sequence ID" value="CDW89520.1"/>
    <property type="molecule type" value="Genomic_DNA"/>
</dbReference>
<dbReference type="InParanoid" id="A0A078B4R1"/>
<comment type="similarity">
    <text evidence="2 8">Belongs to the NOB1 family.</text>
</comment>
<dbReference type="GO" id="GO:0005634">
    <property type="term" value="C:nucleus"/>
    <property type="evidence" value="ECO:0007669"/>
    <property type="project" value="UniProtKB-SubCell"/>
</dbReference>
<dbReference type="GO" id="GO:0004521">
    <property type="term" value="F:RNA endonuclease activity"/>
    <property type="evidence" value="ECO:0007669"/>
    <property type="project" value="UniProtKB-UniRule"/>
</dbReference>
<proteinExistence type="inferred from homology"/>
<feature type="region of interest" description="Disordered" evidence="10">
    <location>
        <begin position="158"/>
        <end position="270"/>
    </location>
</feature>
<reference evidence="13 14" key="1">
    <citation type="submission" date="2014-06" db="EMBL/GenBank/DDBJ databases">
        <authorList>
            <person name="Swart Estienne"/>
        </authorList>
    </citation>
    <scope>NUCLEOTIDE SEQUENCE [LARGE SCALE GENOMIC DNA]</scope>
    <source>
        <strain evidence="13 14">130c</strain>
    </source>
</reference>
<feature type="binding site" evidence="9">
    <location>
        <position position="382"/>
    </location>
    <ligand>
        <name>Zn(2+)</name>
        <dbReference type="ChEBI" id="CHEBI:29105"/>
    </ligand>
</feature>
<dbReference type="GO" id="GO:0046872">
    <property type="term" value="F:metal ion binding"/>
    <property type="evidence" value="ECO:0007669"/>
    <property type="project" value="UniProtKB-UniRule"/>
</dbReference>
<dbReference type="Gene3D" id="6.20.210.10">
    <property type="entry name" value="Nin one binding (NOB1), Zn-ribbon-like"/>
    <property type="match status" value="1"/>
</dbReference>
<keyword evidence="3" id="KW-0540">Nuclease</keyword>
<evidence type="ECO:0000256" key="3">
    <source>
        <dbReference type="ARBA" id="ARBA00022722"/>
    </source>
</evidence>
<protein>
    <submittedName>
        <fullName evidence="13">Uncharacterized protein</fullName>
    </submittedName>
</protein>
<dbReference type="OMA" id="DYAMQNT"/>
<evidence type="ECO:0000256" key="8">
    <source>
        <dbReference type="PIRNR" id="PIRNR037125"/>
    </source>
</evidence>
<feature type="compositionally biased region" description="Polar residues" evidence="10">
    <location>
        <begin position="1"/>
        <end position="18"/>
    </location>
</feature>
<evidence type="ECO:0000256" key="2">
    <source>
        <dbReference type="ARBA" id="ARBA00005858"/>
    </source>
</evidence>
<evidence type="ECO:0000259" key="11">
    <source>
        <dbReference type="Pfam" id="PF08772"/>
    </source>
</evidence>
<dbReference type="Gene3D" id="3.40.50.1010">
    <property type="entry name" value="5'-nuclease"/>
    <property type="match status" value="1"/>
</dbReference>
<dbReference type="OrthoDB" id="306888at2759"/>
<feature type="region of interest" description="Disordered" evidence="10">
    <location>
        <begin position="1"/>
        <end position="20"/>
    </location>
</feature>
<keyword evidence="4 8" id="KW-0479">Metal-binding</keyword>
<evidence type="ECO:0000256" key="5">
    <source>
        <dbReference type="ARBA" id="ARBA00022801"/>
    </source>
</evidence>
<dbReference type="InterPro" id="IPR039907">
    <property type="entry name" value="NOB1"/>
</dbReference>
<organism evidence="13 14">
    <name type="scientific">Stylonychia lemnae</name>
    <name type="common">Ciliate</name>
    <dbReference type="NCBI Taxonomy" id="5949"/>
    <lineage>
        <taxon>Eukaryota</taxon>
        <taxon>Sar</taxon>
        <taxon>Alveolata</taxon>
        <taxon>Ciliophora</taxon>
        <taxon>Intramacronucleata</taxon>
        <taxon>Spirotrichea</taxon>
        <taxon>Stichotrichia</taxon>
        <taxon>Sporadotrichida</taxon>
        <taxon>Oxytrichidae</taxon>
        <taxon>Stylonychinae</taxon>
        <taxon>Stylonychia</taxon>
    </lineage>
</organism>
<feature type="compositionally biased region" description="Basic and acidic residues" evidence="10">
    <location>
        <begin position="238"/>
        <end position="252"/>
    </location>
</feature>
<dbReference type="Proteomes" id="UP000039865">
    <property type="component" value="Unassembled WGS sequence"/>
</dbReference>
<comment type="subcellular location">
    <subcellularLocation>
        <location evidence="1">Nucleus</location>
    </subcellularLocation>
</comment>
<accession>A0A078B4R1</accession>
<dbReference type="GO" id="GO:0030490">
    <property type="term" value="P:maturation of SSU-rRNA"/>
    <property type="evidence" value="ECO:0007669"/>
    <property type="project" value="TreeGrafter"/>
</dbReference>
<feature type="binding site" evidence="9">
    <location>
        <position position="385"/>
    </location>
    <ligand>
        <name>Zn(2+)</name>
        <dbReference type="ChEBI" id="CHEBI:29105"/>
    </ligand>
</feature>
<dbReference type="InterPro" id="IPR017117">
    <property type="entry name" value="Nob1_euk"/>
</dbReference>